<evidence type="ECO:0000256" key="1">
    <source>
        <dbReference type="SAM" id="MobiDB-lite"/>
    </source>
</evidence>
<feature type="non-terminal residue" evidence="2">
    <location>
        <position position="1"/>
    </location>
</feature>
<protein>
    <submittedName>
        <fullName evidence="2">Uncharacterized protein</fullName>
    </submittedName>
</protein>
<comment type="caution">
    <text evidence="2">The sequence shown here is derived from an EMBL/GenBank/DDBJ whole genome shotgun (WGS) entry which is preliminary data.</text>
</comment>
<proteinExistence type="predicted"/>
<accession>A0ABN9XB86</accession>
<reference evidence="2" key="1">
    <citation type="submission" date="2023-10" db="EMBL/GenBank/DDBJ databases">
        <authorList>
            <person name="Chen Y."/>
            <person name="Shah S."/>
            <person name="Dougan E. K."/>
            <person name="Thang M."/>
            <person name="Chan C."/>
        </authorList>
    </citation>
    <scope>NUCLEOTIDE SEQUENCE [LARGE SCALE GENOMIC DNA]</scope>
</reference>
<gene>
    <name evidence="2" type="ORF">PCOR1329_LOCUS73994</name>
</gene>
<evidence type="ECO:0000313" key="3">
    <source>
        <dbReference type="Proteomes" id="UP001189429"/>
    </source>
</evidence>
<keyword evidence="3" id="KW-1185">Reference proteome</keyword>
<name>A0ABN9XB86_9DINO</name>
<dbReference type="EMBL" id="CAUYUJ010019999">
    <property type="protein sequence ID" value="CAK0895160.1"/>
    <property type="molecule type" value="Genomic_DNA"/>
</dbReference>
<feature type="region of interest" description="Disordered" evidence="1">
    <location>
        <begin position="82"/>
        <end position="101"/>
    </location>
</feature>
<organism evidence="2 3">
    <name type="scientific">Prorocentrum cordatum</name>
    <dbReference type="NCBI Taxonomy" id="2364126"/>
    <lineage>
        <taxon>Eukaryota</taxon>
        <taxon>Sar</taxon>
        <taxon>Alveolata</taxon>
        <taxon>Dinophyceae</taxon>
        <taxon>Prorocentrales</taxon>
        <taxon>Prorocentraceae</taxon>
        <taxon>Prorocentrum</taxon>
    </lineage>
</organism>
<evidence type="ECO:0000313" key="2">
    <source>
        <dbReference type="EMBL" id="CAK0895160.1"/>
    </source>
</evidence>
<feature type="compositionally biased region" description="Low complexity" evidence="1">
    <location>
        <begin position="83"/>
        <end position="101"/>
    </location>
</feature>
<sequence>VRLLHSLPRFPLPLAPPCRNRRNVLWLGRTDPRSLLATATQSTRAHPSTGGPNPCNMALNFSNKQRMNVSICTDFTRVCGGISSPSASSSRSSSRSSSSSS</sequence>
<dbReference type="Proteomes" id="UP001189429">
    <property type="component" value="Unassembled WGS sequence"/>
</dbReference>